<evidence type="ECO:0000313" key="2">
    <source>
        <dbReference type="Proteomes" id="UP000238937"/>
    </source>
</evidence>
<keyword evidence="2" id="KW-1185">Reference proteome</keyword>
<sequence length="224" mass="25244">MNPLIDQWLDDYHLALITIGTLKEEESTSLIESLKSIPPLLDNERLANIVLNLNPCLDKEVADNLLELLFSIYNLSERSDISIDEIITQITQSIKEDEELSSEISLEESQKISLRLNSLLDDNGTIAASYKAMVILKDHKCVFNDCRVFTDVRPIFGVDTTVNPVGMGIIHMLKIMYVGLDGPNELFIGLDYSDLEQIGEEIQRAIIKETTIRSMFAKSDIHCV</sequence>
<dbReference type="RefSeq" id="WP_106303147.1">
    <property type="nucleotide sequence ID" value="NZ_PVWO01000085.1"/>
</dbReference>
<dbReference type="AlphaFoldDB" id="A0A2T1GHQ3"/>
<name>A0A2T1GHQ3_9CYAN</name>
<proteinExistence type="predicted"/>
<evidence type="ECO:0000313" key="1">
    <source>
        <dbReference type="EMBL" id="PSB57242.1"/>
    </source>
</evidence>
<dbReference type="Proteomes" id="UP000238937">
    <property type="component" value="Unassembled WGS sequence"/>
</dbReference>
<protein>
    <submittedName>
        <fullName evidence="1">Uncharacterized protein</fullName>
    </submittedName>
</protein>
<accession>A0A2T1GHQ3</accession>
<dbReference type="EMBL" id="PVWO01000085">
    <property type="protein sequence ID" value="PSB57242.1"/>
    <property type="molecule type" value="Genomic_DNA"/>
</dbReference>
<gene>
    <name evidence="1" type="ORF">C7B77_09120</name>
</gene>
<reference evidence="1 2" key="1">
    <citation type="submission" date="2018-03" db="EMBL/GenBank/DDBJ databases">
        <title>The ancient ancestry and fast evolution of plastids.</title>
        <authorList>
            <person name="Moore K.R."/>
            <person name="Magnabosco C."/>
            <person name="Momper L."/>
            <person name="Gold D.A."/>
            <person name="Bosak T."/>
            <person name="Fournier G.P."/>
        </authorList>
    </citation>
    <scope>NUCLEOTIDE SEQUENCE [LARGE SCALE GENOMIC DNA]</scope>
    <source>
        <strain evidence="1 2">CCALA 037</strain>
    </source>
</reference>
<organism evidence="1 2">
    <name type="scientific">Chamaesiphon polymorphus CCALA 037</name>
    <dbReference type="NCBI Taxonomy" id="2107692"/>
    <lineage>
        <taxon>Bacteria</taxon>
        <taxon>Bacillati</taxon>
        <taxon>Cyanobacteriota</taxon>
        <taxon>Cyanophyceae</taxon>
        <taxon>Gomontiellales</taxon>
        <taxon>Chamaesiphonaceae</taxon>
        <taxon>Chamaesiphon</taxon>
    </lineage>
</organism>
<comment type="caution">
    <text evidence="1">The sequence shown here is derived from an EMBL/GenBank/DDBJ whole genome shotgun (WGS) entry which is preliminary data.</text>
</comment>
<dbReference type="OrthoDB" id="583369at2"/>